<dbReference type="InterPro" id="IPR000276">
    <property type="entry name" value="GPCR_Rhodpsn"/>
</dbReference>
<evidence type="ECO:0000256" key="5">
    <source>
        <dbReference type="ARBA" id="ARBA00023136"/>
    </source>
</evidence>
<dbReference type="Gene3D" id="1.20.1070.10">
    <property type="entry name" value="Rhodopsin 7-helix transmembrane proteins"/>
    <property type="match status" value="1"/>
</dbReference>
<dbReference type="EMBL" id="GG666632">
    <property type="protein sequence ID" value="EEN47343.1"/>
    <property type="molecule type" value="Genomic_DNA"/>
</dbReference>
<feature type="region of interest" description="Disordered" evidence="6">
    <location>
        <begin position="369"/>
        <end position="401"/>
    </location>
</feature>
<comment type="subcellular location">
    <subcellularLocation>
        <location evidence="1">Cell membrane</location>
        <topology evidence="1">Multi-pass membrane protein</topology>
    </subcellularLocation>
</comment>
<feature type="chain" id="PRO_5002934890" description="G-protein coupled receptors family 1 profile domain-containing protein" evidence="8">
    <location>
        <begin position="22"/>
        <end position="519"/>
    </location>
</feature>
<evidence type="ECO:0000256" key="4">
    <source>
        <dbReference type="ARBA" id="ARBA00022989"/>
    </source>
</evidence>
<dbReference type="GO" id="GO:0005886">
    <property type="term" value="C:plasma membrane"/>
    <property type="evidence" value="ECO:0007669"/>
    <property type="project" value="UniProtKB-SubCell"/>
</dbReference>
<dbReference type="SUPFAM" id="SSF81321">
    <property type="entry name" value="Family A G protein-coupled receptor-like"/>
    <property type="match status" value="1"/>
</dbReference>
<feature type="transmembrane region" description="Helical" evidence="7">
    <location>
        <begin position="294"/>
        <end position="315"/>
    </location>
</feature>
<keyword evidence="4 7" id="KW-1133">Transmembrane helix</keyword>
<keyword evidence="3 7" id="KW-0812">Transmembrane</keyword>
<keyword evidence="2" id="KW-1003">Cell membrane</keyword>
<evidence type="ECO:0000313" key="10">
    <source>
        <dbReference type="EMBL" id="EEN47343.1"/>
    </source>
</evidence>
<feature type="transmembrane region" description="Helical" evidence="7">
    <location>
        <begin position="335"/>
        <end position="362"/>
    </location>
</feature>
<feature type="signal peptide" evidence="8">
    <location>
        <begin position="1"/>
        <end position="21"/>
    </location>
</feature>
<keyword evidence="5 7" id="KW-0472">Membrane</keyword>
<proteinExistence type="predicted"/>
<dbReference type="SMART" id="SM01381">
    <property type="entry name" value="7TM_GPCR_Srsx"/>
    <property type="match status" value="1"/>
</dbReference>
<feature type="transmembrane region" description="Helical" evidence="7">
    <location>
        <begin position="212"/>
        <end position="233"/>
    </location>
</feature>
<feature type="domain" description="G-protein coupled receptors family 1 profile" evidence="9">
    <location>
        <begin position="194"/>
        <end position="460"/>
    </location>
</feature>
<evidence type="ECO:0000256" key="8">
    <source>
        <dbReference type="SAM" id="SignalP"/>
    </source>
</evidence>
<dbReference type="AlphaFoldDB" id="C3ZJK1"/>
<keyword evidence="8" id="KW-0732">Signal</keyword>
<gene>
    <name evidence="10" type="ORF">BRAFLDRAFT_76806</name>
</gene>
<dbReference type="InterPro" id="IPR017452">
    <property type="entry name" value="GPCR_Rhodpsn_7TM"/>
</dbReference>
<feature type="transmembrane region" description="Helical" evidence="7">
    <location>
        <begin position="443"/>
        <end position="462"/>
    </location>
</feature>
<evidence type="ECO:0000259" key="9">
    <source>
        <dbReference type="PROSITE" id="PS50262"/>
    </source>
</evidence>
<accession>C3ZJK1</accession>
<evidence type="ECO:0000256" key="2">
    <source>
        <dbReference type="ARBA" id="ARBA00022475"/>
    </source>
</evidence>
<sequence>MGRHRVFIAVTMVTIYIHAAALPLVQQRHPAVERGNSHSPAPPVIVHTEDDWYSPPFQQKSPEANVVLRGNQPPPTPDIVIDTFEAWYHPPGWLLYNAIRVRQGFGTNKRILICFPGCIIGSDMVNDSFGELLDNNQSSVPDFDGLIPCYRWYVQNKTVPYEQAHEACSVYDFVDMGTGIDIIFWLTGIFIITTNLMVLLGMIATRKRLKPICFFLANLAMSDLLSGIALLYRTEGHVFHSVKYGFMMTFVDLMAFTQMISASALSILSVSSCLAVTNPIFFRTHAGNIKRITYSAMGFSWIGFSLLGFSPSMGWNCLDMQTLITGKCIKYYPMAFFIITISIMFVLGSVMLFTNIIVYIVIKRRKKNRPQQSNTPTPQMSKRNDLRHNSKGVDQETSKKLEESEQRAKTIILHIVVVFTFWLITFMIIPICNAYRDMCPRMNVLVAAVCLSSAFNPITTVVRTPPLRRTLRQKLTDVHRMFATVMRENPQDEHLELGNVARLQNGATTQAQASHLSEE</sequence>
<evidence type="ECO:0000256" key="7">
    <source>
        <dbReference type="SAM" id="Phobius"/>
    </source>
</evidence>
<feature type="transmembrane region" description="Helical" evidence="7">
    <location>
        <begin position="182"/>
        <end position="205"/>
    </location>
</feature>
<organism>
    <name type="scientific">Branchiostoma floridae</name>
    <name type="common">Florida lancelet</name>
    <name type="synonym">Amphioxus</name>
    <dbReference type="NCBI Taxonomy" id="7739"/>
    <lineage>
        <taxon>Eukaryota</taxon>
        <taxon>Metazoa</taxon>
        <taxon>Chordata</taxon>
        <taxon>Cephalochordata</taxon>
        <taxon>Leptocardii</taxon>
        <taxon>Amphioxiformes</taxon>
        <taxon>Branchiostomatidae</taxon>
        <taxon>Branchiostoma</taxon>
    </lineage>
</organism>
<feature type="compositionally biased region" description="Basic and acidic residues" evidence="6">
    <location>
        <begin position="382"/>
        <end position="401"/>
    </location>
</feature>
<evidence type="ECO:0000256" key="6">
    <source>
        <dbReference type="SAM" id="MobiDB-lite"/>
    </source>
</evidence>
<evidence type="ECO:0000256" key="3">
    <source>
        <dbReference type="ARBA" id="ARBA00022692"/>
    </source>
</evidence>
<protein>
    <recommendedName>
        <fullName evidence="9">G-protein coupled receptors family 1 profile domain-containing protein</fullName>
    </recommendedName>
</protein>
<name>C3ZJK1_BRAFL</name>
<dbReference type="PROSITE" id="PS50262">
    <property type="entry name" value="G_PROTEIN_RECEP_F1_2"/>
    <property type="match status" value="1"/>
</dbReference>
<dbReference type="Pfam" id="PF00001">
    <property type="entry name" value="7tm_1"/>
    <property type="match status" value="1"/>
</dbReference>
<dbReference type="PANTHER" id="PTHR22750">
    <property type="entry name" value="G-PROTEIN COUPLED RECEPTOR"/>
    <property type="match status" value="1"/>
</dbReference>
<feature type="transmembrane region" description="Helical" evidence="7">
    <location>
        <begin position="411"/>
        <end position="431"/>
    </location>
</feature>
<dbReference type="InParanoid" id="C3ZJK1"/>
<feature type="transmembrane region" description="Helical" evidence="7">
    <location>
        <begin position="253"/>
        <end position="282"/>
    </location>
</feature>
<evidence type="ECO:0000256" key="1">
    <source>
        <dbReference type="ARBA" id="ARBA00004651"/>
    </source>
</evidence>
<reference evidence="10" key="1">
    <citation type="journal article" date="2008" name="Nature">
        <title>The amphioxus genome and the evolution of the chordate karyotype.</title>
        <authorList>
            <consortium name="US DOE Joint Genome Institute (JGI-PGF)"/>
            <person name="Putnam N.H."/>
            <person name="Butts T."/>
            <person name="Ferrier D.E.K."/>
            <person name="Furlong R.F."/>
            <person name="Hellsten U."/>
            <person name="Kawashima T."/>
            <person name="Robinson-Rechavi M."/>
            <person name="Shoguchi E."/>
            <person name="Terry A."/>
            <person name="Yu J.-K."/>
            <person name="Benito-Gutierrez E.L."/>
            <person name="Dubchak I."/>
            <person name="Garcia-Fernandez J."/>
            <person name="Gibson-Brown J.J."/>
            <person name="Grigoriev I.V."/>
            <person name="Horton A.C."/>
            <person name="de Jong P.J."/>
            <person name="Jurka J."/>
            <person name="Kapitonov V.V."/>
            <person name="Kohara Y."/>
            <person name="Kuroki Y."/>
            <person name="Lindquist E."/>
            <person name="Lucas S."/>
            <person name="Osoegawa K."/>
            <person name="Pennacchio L.A."/>
            <person name="Salamov A.A."/>
            <person name="Satou Y."/>
            <person name="Sauka-Spengler T."/>
            <person name="Schmutz J."/>
            <person name="Shin-I T."/>
            <person name="Toyoda A."/>
            <person name="Bronner-Fraser M."/>
            <person name="Fujiyama A."/>
            <person name="Holland L.Z."/>
            <person name="Holland P.W.H."/>
            <person name="Satoh N."/>
            <person name="Rokhsar D.S."/>
        </authorList>
    </citation>
    <scope>NUCLEOTIDE SEQUENCE [LARGE SCALE GENOMIC DNA]</scope>
    <source>
        <strain evidence="10">S238N-H82</strain>
        <tissue evidence="10">Testes</tissue>
    </source>
</reference>
<dbReference type="GO" id="GO:0004930">
    <property type="term" value="F:G protein-coupled receptor activity"/>
    <property type="evidence" value="ECO:0007669"/>
    <property type="project" value="InterPro"/>
</dbReference>
<feature type="compositionally biased region" description="Polar residues" evidence="6">
    <location>
        <begin position="370"/>
        <end position="381"/>
    </location>
</feature>